<dbReference type="PROSITE" id="PS50932">
    <property type="entry name" value="HTH_LACI_2"/>
    <property type="match status" value="1"/>
</dbReference>
<comment type="caution">
    <text evidence="5">The sequence shown here is derived from an EMBL/GenBank/DDBJ whole genome shotgun (WGS) entry which is preliminary data.</text>
</comment>
<dbReference type="Gene3D" id="1.10.260.40">
    <property type="entry name" value="lambda repressor-like DNA-binding domains"/>
    <property type="match status" value="1"/>
</dbReference>
<keyword evidence="3" id="KW-0804">Transcription</keyword>
<keyword evidence="2" id="KW-0238">DNA-binding</keyword>
<sequence length="356" mass="38301">MSDATFDDVLRIASPEADSQAEHGPVRIEEVARLAQVSPITVSRALRRPQMVSAVRRERIMKAVEETGYSSNPHAKALKSGRSDIVAAFVSNILSEQFSLAIEGLSDVLEAAGFQVALGRTSYSYGRETTLIRSLTAIRPAAVFITGVMELESNRTFLRNMGIPIVESWALARDPIDMLVGFSNADGARMVAEHFAAKGYRKVAFIGRSGGRGMLRLNSFTKSCEQLGLKLCRRISRDTVSGIPEGRQAMQDLIGEGSDVDAVFCASDLLAIGALLEARGRGLDVPGDIAIAGFGDSTLAEEIMPGLTTIAADTRKLGAVAGQMLLDRLQETQPEETQAGHAIRNIPLRLIERGST</sequence>
<name>A0ABU0C8Z0_9BRAD</name>
<dbReference type="Gene3D" id="3.40.50.2300">
    <property type="match status" value="2"/>
</dbReference>
<dbReference type="SUPFAM" id="SSF47413">
    <property type="entry name" value="lambda repressor-like DNA-binding domains"/>
    <property type="match status" value="1"/>
</dbReference>
<gene>
    <name evidence="5" type="ORF">J2R99_002855</name>
</gene>
<evidence type="ECO:0000313" key="6">
    <source>
        <dbReference type="Proteomes" id="UP001230253"/>
    </source>
</evidence>
<keyword evidence="1" id="KW-0805">Transcription regulation</keyword>
<organism evidence="5 6">
    <name type="scientific">Rhodopseudomonas julia</name>
    <dbReference type="NCBI Taxonomy" id="200617"/>
    <lineage>
        <taxon>Bacteria</taxon>
        <taxon>Pseudomonadati</taxon>
        <taxon>Pseudomonadota</taxon>
        <taxon>Alphaproteobacteria</taxon>
        <taxon>Hyphomicrobiales</taxon>
        <taxon>Nitrobacteraceae</taxon>
        <taxon>Rhodopseudomonas</taxon>
    </lineage>
</organism>
<proteinExistence type="predicted"/>
<dbReference type="InterPro" id="IPR010982">
    <property type="entry name" value="Lambda_DNA-bd_dom_sf"/>
</dbReference>
<dbReference type="Proteomes" id="UP001230253">
    <property type="component" value="Unassembled WGS sequence"/>
</dbReference>
<dbReference type="PANTHER" id="PTHR30146:SF33">
    <property type="entry name" value="TRANSCRIPTIONAL REGULATOR"/>
    <property type="match status" value="1"/>
</dbReference>
<dbReference type="Pfam" id="PF13377">
    <property type="entry name" value="Peripla_BP_3"/>
    <property type="match status" value="1"/>
</dbReference>
<dbReference type="CDD" id="cd01575">
    <property type="entry name" value="PBP1_GntR"/>
    <property type="match status" value="1"/>
</dbReference>
<feature type="domain" description="HTH lacI-type" evidence="4">
    <location>
        <begin position="26"/>
        <end position="80"/>
    </location>
</feature>
<dbReference type="PROSITE" id="PS00356">
    <property type="entry name" value="HTH_LACI_1"/>
    <property type="match status" value="1"/>
</dbReference>
<dbReference type="InterPro" id="IPR046335">
    <property type="entry name" value="LacI/GalR-like_sensor"/>
</dbReference>
<reference evidence="5 6" key="1">
    <citation type="submission" date="2023-07" db="EMBL/GenBank/DDBJ databases">
        <title>Genomic Encyclopedia of Type Strains, Phase IV (KMG-IV): sequencing the most valuable type-strain genomes for metagenomic binning, comparative biology and taxonomic classification.</title>
        <authorList>
            <person name="Goeker M."/>
        </authorList>
    </citation>
    <scope>NUCLEOTIDE SEQUENCE [LARGE SCALE GENOMIC DNA]</scope>
    <source>
        <strain evidence="5 6">DSM 11549</strain>
    </source>
</reference>
<evidence type="ECO:0000256" key="3">
    <source>
        <dbReference type="ARBA" id="ARBA00023163"/>
    </source>
</evidence>
<keyword evidence="6" id="KW-1185">Reference proteome</keyword>
<dbReference type="CDD" id="cd01392">
    <property type="entry name" value="HTH_LacI"/>
    <property type="match status" value="1"/>
</dbReference>
<evidence type="ECO:0000256" key="1">
    <source>
        <dbReference type="ARBA" id="ARBA00023015"/>
    </source>
</evidence>
<evidence type="ECO:0000313" key="5">
    <source>
        <dbReference type="EMBL" id="MDQ0326986.1"/>
    </source>
</evidence>
<dbReference type="EMBL" id="JAUSUK010000002">
    <property type="protein sequence ID" value="MDQ0326986.1"/>
    <property type="molecule type" value="Genomic_DNA"/>
</dbReference>
<dbReference type="PANTHER" id="PTHR30146">
    <property type="entry name" value="LACI-RELATED TRANSCRIPTIONAL REPRESSOR"/>
    <property type="match status" value="1"/>
</dbReference>
<evidence type="ECO:0000259" key="4">
    <source>
        <dbReference type="PROSITE" id="PS50932"/>
    </source>
</evidence>
<dbReference type="InterPro" id="IPR000843">
    <property type="entry name" value="HTH_LacI"/>
</dbReference>
<dbReference type="SUPFAM" id="SSF53822">
    <property type="entry name" value="Periplasmic binding protein-like I"/>
    <property type="match status" value="1"/>
</dbReference>
<dbReference type="InterPro" id="IPR028082">
    <property type="entry name" value="Peripla_BP_I"/>
</dbReference>
<accession>A0ABU0C8Z0</accession>
<dbReference type="RefSeq" id="WP_307155080.1">
    <property type="nucleotide sequence ID" value="NZ_JAUSUK010000002.1"/>
</dbReference>
<protein>
    <submittedName>
        <fullName evidence="5">LacI family gluconate utilization system Gnt-I transcriptional repressor</fullName>
    </submittedName>
</protein>
<dbReference type="SMART" id="SM00354">
    <property type="entry name" value="HTH_LACI"/>
    <property type="match status" value="1"/>
</dbReference>
<evidence type="ECO:0000256" key="2">
    <source>
        <dbReference type="ARBA" id="ARBA00023125"/>
    </source>
</evidence>
<dbReference type="Pfam" id="PF00356">
    <property type="entry name" value="LacI"/>
    <property type="match status" value="1"/>
</dbReference>